<evidence type="ECO:0000256" key="4">
    <source>
        <dbReference type="SAM" id="MobiDB-lite"/>
    </source>
</evidence>
<evidence type="ECO:0000256" key="2">
    <source>
        <dbReference type="ARBA" id="ARBA00023242"/>
    </source>
</evidence>
<dbReference type="EMBL" id="LR743597">
    <property type="protein sequence ID" value="CAA2627218.1"/>
    <property type="molecule type" value="Genomic_DNA"/>
</dbReference>
<reference evidence="6 7" key="1">
    <citation type="submission" date="2019-12" db="EMBL/GenBank/DDBJ databases">
        <authorList>
            <person name="Scholz U."/>
            <person name="Mascher M."/>
            <person name="Fiebig A."/>
        </authorList>
    </citation>
    <scope>NUCLEOTIDE SEQUENCE</scope>
</reference>
<feature type="domain" description="CCT" evidence="5">
    <location>
        <begin position="16"/>
        <end position="58"/>
    </location>
</feature>
<dbReference type="InterPro" id="IPR010402">
    <property type="entry name" value="CCT_domain"/>
</dbReference>
<comment type="subcellular location">
    <subcellularLocation>
        <location evidence="1 3">Nucleus</location>
    </subcellularLocation>
</comment>
<evidence type="ECO:0000313" key="6">
    <source>
        <dbReference type="EMBL" id="CAA2627218.1"/>
    </source>
</evidence>
<keyword evidence="2 3" id="KW-0539">Nucleus</keyword>
<evidence type="ECO:0000313" key="7">
    <source>
        <dbReference type="Proteomes" id="UP001189122"/>
    </source>
</evidence>
<dbReference type="EMBL" id="CACRZD030000010">
    <property type="protein sequence ID" value="CAA6666478.1"/>
    <property type="molecule type" value="Genomic_DNA"/>
</dbReference>
<dbReference type="GO" id="GO:0009909">
    <property type="term" value="P:regulation of flower development"/>
    <property type="evidence" value="ECO:0007669"/>
    <property type="project" value="InterPro"/>
</dbReference>
<dbReference type="GO" id="GO:0005634">
    <property type="term" value="C:nucleus"/>
    <property type="evidence" value="ECO:0007669"/>
    <property type="project" value="UniProtKB-SubCell"/>
</dbReference>
<accession>A0A7I8J8D5</accession>
<dbReference type="Proteomes" id="UP001189122">
    <property type="component" value="Unassembled WGS sequence"/>
</dbReference>
<keyword evidence="7" id="KW-1185">Reference proteome</keyword>
<proteinExistence type="predicted"/>
<dbReference type="GO" id="GO:0003700">
    <property type="term" value="F:DNA-binding transcription factor activity"/>
    <property type="evidence" value="ECO:0007669"/>
    <property type="project" value="TreeGrafter"/>
</dbReference>
<dbReference type="PANTHER" id="PTHR31319:SF110">
    <property type="entry name" value="CCT MOTIF FAMILY PROTEIN"/>
    <property type="match status" value="1"/>
</dbReference>
<dbReference type="InterPro" id="IPR045281">
    <property type="entry name" value="CONSTANS-like"/>
</dbReference>
<gene>
    <name evidence="6" type="ORF">SI7747_10012871</name>
</gene>
<name>A0A7I8J8D5_SPIIN</name>
<organism evidence="6">
    <name type="scientific">Spirodela intermedia</name>
    <name type="common">Intermediate duckweed</name>
    <dbReference type="NCBI Taxonomy" id="51605"/>
    <lineage>
        <taxon>Eukaryota</taxon>
        <taxon>Viridiplantae</taxon>
        <taxon>Streptophyta</taxon>
        <taxon>Embryophyta</taxon>
        <taxon>Tracheophyta</taxon>
        <taxon>Spermatophyta</taxon>
        <taxon>Magnoliopsida</taxon>
        <taxon>Liliopsida</taxon>
        <taxon>Araceae</taxon>
        <taxon>Lemnoideae</taxon>
        <taxon>Spirodela</taxon>
    </lineage>
</organism>
<dbReference type="AlphaFoldDB" id="A0A7I8J8D5"/>
<dbReference type="Pfam" id="PF06203">
    <property type="entry name" value="CCT"/>
    <property type="match status" value="1"/>
</dbReference>
<dbReference type="PANTHER" id="PTHR31319">
    <property type="entry name" value="ZINC FINGER PROTEIN CONSTANS-LIKE 4"/>
    <property type="match status" value="1"/>
</dbReference>
<sequence>MEISSFKVPRLSVEERRAKINRYLKKRNMRNFGKKIKYACRKTLADSRPRVRGRFAKSDEFEETTGLRSGHYDDEDDDDVYSMSTQTQEFKVRRAVAETKTHRLVIHSV</sequence>
<dbReference type="PROSITE" id="PS51017">
    <property type="entry name" value="CCT"/>
    <property type="match status" value="1"/>
</dbReference>
<evidence type="ECO:0000256" key="3">
    <source>
        <dbReference type="PROSITE-ProRule" id="PRU00357"/>
    </source>
</evidence>
<evidence type="ECO:0000259" key="5">
    <source>
        <dbReference type="PROSITE" id="PS51017"/>
    </source>
</evidence>
<protein>
    <recommendedName>
        <fullName evidence="5">CCT domain-containing protein</fullName>
    </recommendedName>
</protein>
<evidence type="ECO:0000256" key="1">
    <source>
        <dbReference type="ARBA" id="ARBA00004123"/>
    </source>
</evidence>
<feature type="region of interest" description="Disordered" evidence="4">
    <location>
        <begin position="55"/>
        <end position="79"/>
    </location>
</feature>